<dbReference type="EMBL" id="JAJADQ010000010">
    <property type="protein sequence ID" value="MCB2379516.1"/>
    <property type="molecule type" value="Genomic_DNA"/>
</dbReference>
<keyword evidence="3" id="KW-1185">Reference proteome</keyword>
<evidence type="ECO:0000313" key="2">
    <source>
        <dbReference type="EMBL" id="MCB2379516.1"/>
    </source>
</evidence>
<comment type="caution">
    <text evidence="2">The sequence shown here is derived from an EMBL/GenBank/DDBJ whole genome shotgun (WGS) entry which is preliminary data.</text>
</comment>
<evidence type="ECO:0008006" key="4">
    <source>
        <dbReference type="Google" id="ProtNLM"/>
    </source>
</evidence>
<protein>
    <recommendedName>
        <fullName evidence="4">Outer membrane protein beta-barrel domain-containing protein</fullName>
    </recommendedName>
</protein>
<dbReference type="Proteomes" id="UP001165297">
    <property type="component" value="Unassembled WGS sequence"/>
</dbReference>
<reference evidence="2" key="1">
    <citation type="submission" date="2021-10" db="EMBL/GenBank/DDBJ databases">
        <authorList>
            <person name="Dean J.D."/>
            <person name="Kim M.K."/>
            <person name="Newey C.N."/>
            <person name="Stoker T.S."/>
            <person name="Thompson D.W."/>
            <person name="Grose J.H."/>
        </authorList>
    </citation>
    <scope>NUCLEOTIDE SEQUENCE</scope>
    <source>
        <strain evidence="2">BT635</strain>
    </source>
</reference>
<sequence length="437" mass="48999">MIRRLLLAACFALLSYGTQAQAFEPGYLVRSTGDTLRGEIENGFWVEPPTFIRFRFSPSSPSQVFQPRQLRVVSFTGDRYFRYEALPIDYQAETRIERLSHSYKPSSQIDSLLAEVLLEGDVSLLRVAQPGAQHYFLVQQGRPTLELSERKYLRDLPKTKNVMMDANNYKGQLLVYFGTCAAASEAVPTTLFTPKSLVKLVELYNKECGAARVPGRQWLPQAKPRRRLSLQGGLVAGMRYNRIESGSPRLAGKCVDCETHPFAGLYADLLQPSRTTAIYGELTLSRFKSQGAHYAYDPVTKAESTTEFNYRATMGTARIGVRYFMQLPREHQLLLTVGYELNSVFESSASVTTTSGRNYSVPKDDLIFASTTLFPNVGLGWRYQRLTVNFDGQMYIASKEDDLSGIFVGSNHALRLSLGYRLSKNPDVTLKAPAPLP</sequence>
<feature type="signal peptide" evidence="1">
    <location>
        <begin position="1"/>
        <end position="22"/>
    </location>
</feature>
<gene>
    <name evidence="2" type="ORF">LGH70_18105</name>
</gene>
<accession>A0ABS8AGX3</accession>
<evidence type="ECO:0000256" key="1">
    <source>
        <dbReference type="SAM" id="SignalP"/>
    </source>
</evidence>
<evidence type="ECO:0000313" key="3">
    <source>
        <dbReference type="Proteomes" id="UP001165297"/>
    </source>
</evidence>
<proteinExistence type="predicted"/>
<organism evidence="2 3">
    <name type="scientific">Hymenobacter nitidus</name>
    <dbReference type="NCBI Taxonomy" id="2880929"/>
    <lineage>
        <taxon>Bacteria</taxon>
        <taxon>Pseudomonadati</taxon>
        <taxon>Bacteroidota</taxon>
        <taxon>Cytophagia</taxon>
        <taxon>Cytophagales</taxon>
        <taxon>Hymenobacteraceae</taxon>
        <taxon>Hymenobacter</taxon>
    </lineage>
</organism>
<feature type="chain" id="PRO_5045286119" description="Outer membrane protein beta-barrel domain-containing protein" evidence="1">
    <location>
        <begin position="23"/>
        <end position="437"/>
    </location>
</feature>
<name>A0ABS8AGX3_9BACT</name>
<keyword evidence="1" id="KW-0732">Signal</keyword>
<dbReference type="RefSeq" id="WP_226188520.1">
    <property type="nucleotide sequence ID" value="NZ_JAJADQ010000010.1"/>
</dbReference>